<name>A0A0D1D286_9RHOB</name>
<dbReference type="InterPro" id="IPR035952">
    <property type="entry name" value="Rhomboid-like_sf"/>
</dbReference>
<evidence type="ECO:0000256" key="4">
    <source>
        <dbReference type="ARBA" id="ARBA00023136"/>
    </source>
</evidence>
<evidence type="ECO:0000313" key="7">
    <source>
        <dbReference type="EMBL" id="KIT14233.1"/>
    </source>
</evidence>
<proteinExistence type="predicted"/>
<protein>
    <submittedName>
        <fullName evidence="7">Rhomboid family protein</fullName>
    </submittedName>
</protein>
<dbReference type="STRING" id="935700.jaqu_40270"/>
<dbReference type="AlphaFoldDB" id="A0A0D1D286"/>
<keyword evidence="2 5" id="KW-0812">Transmembrane</keyword>
<dbReference type="EMBL" id="JYFE01000081">
    <property type="protein sequence ID" value="KIT14233.1"/>
    <property type="molecule type" value="Genomic_DNA"/>
</dbReference>
<feature type="transmembrane region" description="Helical" evidence="5">
    <location>
        <begin position="132"/>
        <end position="152"/>
    </location>
</feature>
<dbReference type="PATRIC" id="fig|935700.4.peg.4150"/>
<feature type="transmembrane region" description="Helical" evidence="5">
    <location>
        <begin position="158"/>
        <end position="177"/>
    </location>
</feature>
<evidence type="ECO:0000313" key="8">
    <source>
        <dbReference type="Proteomes" id="UP000032232"/>
    </source>
</evidence>
<feature type="transmembrane region" description="Helical" evidence="5">
    <location>
        <begin position="96"/>
        <end position="120"/>
    </location>
</feature>
<reference evidence="7 8" key="1">
    <citation type="submission" date="2015-02" db="EMBL/GenBank/DDBJ databases">
        <title>Genome Sequence of Jannaschia aquimarina DSM28248, a member of the Roseobacter clade.</title>
        <authorList>
            <person name="Voget S."/>
            <person name="Daniel R."/>
        </authorList>
    </citation>
    <scope>NUCLEOTIDE SEQUENCE [LARGE SCALE GENOMIC DNA]</scope>
    <source>
        <strain evidence="7 8">GSW-M26</strain>
    </source>
</reference>
<sequence length="184" mass="19143">MAALGRFAWLVVLLSAIWVVQAVNWVTGYVLNGWLGLIPRTVAGLDGVLFMPLLHGSFSHAAANTGPLAVFGGLLTLTARAHIAPATAIVVALGGFAVWVLGGAAIHIGASGLIFGWFGYLLARGLVDRRPVPLLVTVGVALIYGTMLWGVLPGQPGVSWEAHLFGAVSGICAAFLLRGRLRAL</sequence>
<dbReference type="Proteomes" id="UP000032232">
    <property type="component" value="Unassembled WGS sequence"/>
</dbReference>
<evidence type="ECO:0000256" key="3">
    <source>
        <dbReference type="ARBA" id="ARBA00022989"/>
    </source>
</evidence>
<dbReference type="RefSeq" id="WP_043920777.1">
    <property type="nucleotide sequence ID" value="NZ_FZPF01000001.1"/>
</dbReference>
<keyword evidence="3 5" id="KW-1133">Transmembrane helix</keyword>
<feature type="domain" description="Peptidase S54 rhomboid" evidence="6">
    <location>
        <begin position="48"/>
        <end position="178"/>
    </location>
</feature>
<evidence type="ECO:0000259" key="6">
    <source>
        <dbReference type="Pfam" id="PF01694"/>
    </source>
</evidence>
<dbReference type="InterPro" id="IPR022764">
    <property type="entry name" value="Peptidase_S54_rhomboid_dom"/>
</dbReference>
<evidence type="ECO:0000256" key="1">
    <source>
        <dbReference type="ARBA" id="ARBA00004141"/>
    </source>
</evidence>
<dbReference type="Gene3D" id="1.20.1540.10">
    <property type="entry name" value="Rhomboid-like"/>
    <property type="match status" value="1"/>
</dbReference>
<comment type="caution">
    <text evidence="7">The sequence shown here is derived from an EMBL/GenBank/DDBJ whole genome shotgun (WGS) entry which is preliminary data.</text>
</comment>
<keyword evidence="8" id="KW-1185">Reference proteome</keyword>
<comment type="subcellular location">
    <subcellularLocation>
        <location evidence="1">Membrane</location>
        <topology evidence="1">Multi-pass membrane protein</topology>
    </subcellularLocation>
</comment>
<dbReference type="Pfam" id="PF01694">
    <property type="entry name" value="Rhomboid"/>
    <property type="match status" value="1"/>
</dbReference>
<dbReference type="GO" id="GO:0016020">
    <property type="term" value="C:membrane"/>
    <property type="evidence" value="ECO:0007669"/>
    <property type="project" value="UniProtKB-SubCell"/>
</dbReference>
<dbReference type="GO" id="GO:0004252">
    <property type="term" value="F:serine-type endopeptidase activity"/>
    <property type="evidence" value="ECO:0007669"/>
    <property type="project" value="InterPro"/>
</dbReference>
<dbReference type="SUPFAM" id="SSF144091">
    <property type="entry name" value="Rhomboid-like"/>
    <property type="match status" value="1"/>
</dbReference>
<organism evidence="7 8">
    <name type="scientific">Jannaschia aquimarina</name>
    <dbReference type="NCBI Taxonomy" id="935700"/>
    <lineage>
        <taxon>Bacteria</taxon>
        <taxon>Pseudomonadati</taxon>
        <taxon>Pseudomonadota</taxon>
        <taxon>Alphaproteobacteria</taxon>
        <taxon>Rhodobacterales</taxon>
        <taxon>Roseobacteraceae</taxon>
        <taxon>Jannaschia</taxon>
    </lineage>
</organism>
<keyword evidence="4 5" id="KW-0472">Membrane</keyword>
<evidence type="ECO:0000256" key="5">
    <source>
        <dbReference type="SAM" id="Phobius"/>
    </source>
</evidence>
<accession>A0A0D1D286</accession>
<evidence type="ECO:0000256" key="2">
    <source>
        <dbReference type="ARBA" id="ARBA00022692"/>
    </source>
</evidence>
<gene>
    <name evidence="7" type="ORF">jaqu_40270</name>
</gene>